<dbReference type="Gene3D" id="1.25.40.10">
    <property type="entry name" value="Tetratricopeptide repeat domain"/>
    <property type="match status" value="3"/>
</dbReference>
<evidence type="ECO:0000256" key="1">
    <source>
        <dbReference type="PROSITE-ProRule" id="PRU00339"/>
    </source>
</evidence>
<dbReference type="Pfam" id="PF13432">
    <property type="entry name" value="TPR_16"/>
    <property type="match status" value="1"/>
</dbReference>
<feature type="repeat" description="TPR" evidence="1">
    <location>
        <begin position="150"/>
        <end position="183"/>
    </location>
</feature>
<dbReference type="InterPro" id="IPR019734">
    <property type="entry name" value="TPR_rpt"/>
</dbReference>
<dbReference type="EMBL" id="MUEK01000005">
    <property type="protein sequence ID" value="OOE40175.1"/>
    <property type="molecule type" value="Genomic_DNA"/>
</dbReference>
<dbReference type="RefSeq" id="WP_069361994.1">
    <property type="nucleotide sequence ID" value="NZ_CP040021.1"/>
</dbReference>
<keyword evidence="4" id="KW-1185">Reference proteome</keyword>
<dbReference type="InterPro" id="IPR011990">
    <property type="entry name" value="TPR-like_helical_dom_sf"/>
</dbReference>
<dbReference type="PROSITE" id="PS50005">
    <property type="entry name" value="TPR"/>
    <property type="match status" value="2"/>
</dbReference>
<gene>
    <name evidence="3" type="ORF">BZG00_06795</name>
</gene>
<sequence>MEKKLTRMLALALFAASLSSASYGADTPELSDRTYRTVNKVQKYIANETYQEAKQELASALERRGNKNYDQAVLLQQLGYIHSMEDNYAKAVTYFAKALEVGALPVAVAQQVRYSLAQLYMVQEDFGKTVSLMRQWFEIQLAEGEEKPDAMSYMTLASAYIQQEQFKQAIPEIKQAIALSDTPSESWYMMLMSAYYQTNDLANTAQVLTTLTTINPTKKQYWKQLSGIEMERNNEAAALAALESAYSLGLLDKEKEVLRLTDFLAYQSIPYRAATTLAQALDAGIVERTNDHLKKLAQYWHQAKELPEAIEAYRAAYRIDNDPKTKLKIARLMVQDQQYQAVIPFADDNQDIAGDVRAELEYLKGMAYFELENNQAALKAMKQAAQSESLKPMASPWIAFLSNS</sequence>
<dbReference type="Proteomes" id="UP000189021">
    <property type="component" value="Unassembled WGS sequence"/>
</dbReference>
<dbReference type="AlphaFoldDB" id="A0AB36JWW4"/>
<dbReference type="SUPFAM" id="SSF48452">
    <property type="entry name" value="TPR-like"/>
    <property type="match status" value="1"/>
</dbReference>
<evidence type="ECO:0008006" key="5">
    <source>
        <dbReference type="Google" id="ProtNLM"/>
    </source>
</evidence>
<feature type="repeat" description="TPR" evidence="1">
    <location>
        <begin position="72"/>
        <end position="105"/>
    </location>
</feature>
<dbReference type="SMART" id="SM00028">
    <property type="entry name" value="TPR"/>
    <property type="match status" value="4"/>
</dbReference>
<dbReference type="SUPFAM" id="SSF81901">
    <property type="entry name" value="HCP-like"/>
    <property type="match status" value="1"/>
</dbReference>
<evidence type="ECO:0000313" key="3">
    <source>
        <dbReference type="EMBL" id="OOE40175.1"/>
    </source>
</evidence>
<evidence type="ECO:0000256" key="2">
    <source>
        <dbReference type="SAM" id="SignalP"/>
    </source>
</evidence>
<feature type="signal peptide" evidence="2">
    <location>
        <begin position="1"/>
        <end position="24"/>
    </location>
</feature>
<reference evidence="3 4" key="1">
    <citation type="journal article" date="2017" name="Genome Announc.">
        <title>Draft Genome Sequences of Salinivibrio proteolyticus, Salinivibrio sharmensis, Salinivibrio siamensis, Salinivibrio costicola subsp. alcaliphilus, Salinivibrio costicola subsp. vallismortis, and 29 New Isolates Belonging to the Genus Salinivibrio.</title>
        <authorList>
            <person name="Lopez-Hermoso C."/>
            <person name="de la Haba R.R."/>
            <person name="Sanchez-Porro C."/>
            <person name="Bayliss S.C."/>
            <person name="Feil E.J."/>
            <person name="Ventosa A."/>
        </authorList>
    </citation>
    <scope>NUCLEOTIDE SEQUENCE [LARGE SCALE GENOMIC DNA]</scope>
    <source>
        <strain evidence="3 4">AL184</strain>
    </source>
</reference>
<evidence type="ECO:0000313" key="4">
    <source>
        <dbReference type="Proteomes" id="UP000189021"/>
    </source>
</evidence>
<keyword evidence="1" id="KW-0802">TPR repeat</keyword>
<name>A0AB36JWW4_9GAMM</name>
<dbReference type="Pfam" id="PF13181">
    <property type="entry name" value="TPR_8"/>
    <property type="match status" value="3"/>
</dbReference>
<proteinExistence type="predicted"/>
<protein>
    <recommendedName>
        <fullName evidence="5">Tetratricopeptide repeat protein</fullName>
    </recommendedName>
</protein>
<keyword evidence="2" id="KW-0732">Signal</keyword>
<feature type="chain" id="PRO_5044207630" description="Tetratricopeptide repeat protein" evidence="2">
    <location>
        <begin position="25"/>
        <end position="404"/>
    </location>
</feature>
<accession>A0AB36JWW4</accession>
<comment type="caution">
    <text evidence="3">The sequence shown here is derived from an EMBL/GenBank/DDBJ whole genome shotgun (WGS) entry which is preliminary data.</text>
</comment>
<organism evidence="3 4">
    <name type="scientific">Salinivibrio kushneri</name>
    <dbReference type="NCBI Taxonomy" id="1908198"/>
    <lineage>
        <taxon>Bacteria</taxon>
        <taxon>Pseudomonadati</taxon>
        <taxon>Pseudomonadota</taxon>
        <taxon>Gammaproteobacteria</taxon>
        <taxon>Vibrionales</taxon>
        <taxon>Vibrionaceae</taxon>
        <taxon>Salinivibrio</taxon>
    </lineage>
</organism>